<keyword evidence="2" id="KW-1185">Reference proteome</keyword>
<dbReference type="OrthoDB" id="6446397at2759"/>
<dbReference type="EMBL" id="BMAW01119174">
    <property type="protein sequence ID" value="GFT83320.1"/>
    <property type="molecule type" value="Genomic_DNA"/>
</dbReference>
<dbReference type="Proteomes" id="UP000887013">
    <property type="component" value="Unassembled WGS sequence"/>
</dbReference>
<sequence length="92" mass="11185">MTQINGFKQIHDFQGTTLQHFRQCTPPNLYLYYHIGFVYLHSSTEKLFDFFPRAILRTEYGGDHKENYKEDWLRKVNADHKQHWISSQPNYF</sequence>
<proteinExistence type="predicted"/>
<reference evidence="1" key="1">
    <citation type="submission" date="2020-08" db="EMBL/GenBank/DDBJ databases">
        <title>Multicomponent nature underlies the extraordinary mechanical properties of spider dragline silk.</title>
        <authorList>
            <person name="Kono N."/>
            <person name="Nakamura H."/>
            <person name="Mori M."/>
            <person name="Yoshida Y."/>
            <person name="Ohtoshi R."/>
            <person name="Malay A.D."/>
            <person name="Moran D.A.P."/>
            <person name="Tomita M."/>
            <person name="Numata K."/>
            <person name="Arakawa K."/>
        </authorList>
    </citation>
    <scope>NUCLEOTIDE SEQUENCE</scope>
</reference>
<evidence type="ECO:0000313" key="1">
    <source>
        <dbReference type="EMBL" id="GFT83320.1"/>
    </source>
</evidence>
<organism evidence="1 2">
    <name type="scientific">Nephila pilipes</name>
    <name type="common">Giant wood spider</name>
    <name type="synonym">Nephila maculata</name>
    <dbReference type="NCBI Taxonomy" id="299642"/>
    <lineage>
        <taxon>Eukaryota</taxon>
        <taxon>Metazoa</taxon>
        <taxon>Ecdysozoa</taxon>
        <taxon>Arthropoda</taxon>
        <taxon>Chelicerata</taxon>
        <taxon>Arachnida</taxon>
        <taxon>Araneae</taxon>
        <taxon>Araneomorphae</taxon>
        <taxon>Entelegynae</taxon>
        <taxon>Araneoidea</taxon>
        <taxon>Nephilidae</taxon>
        <taxon>Nephila</taxon>
    </lineage>
</organism>
<dbReference type="InterPro" id="IPR036865">
    <property type="entry name" value="CRAL-TRIO_dom_sf"/>
</dbReference>
<evidence type="ECO:0000313" key="2">
    <source>
        <dbReference type="Proteomes" id="UP000887013"/>
    </source>
</evidence>
<comment type="caution">
    <text evidence="1">The sequence shown here is derived from an EMBL/GenBank/DDBJ whole genome shotgun (WGS) entry which is preliminary data.</text>
</comment>
<protein>
    <submittedName>
        <fullName evidence="1">Uncharacterized protein</fullName>
    </submittedName>
</protein>
<name>A0A8X6PSM1_NEPPI</name>
<gene>
    <name evidence="1" type="ORF">NPIL_443781</name>
</gene>
<dbReference type="SUPFAM" id="SSF52087">
    <property type="entry name" value="CRAL/TRIO domain"/>
    <property type="match status" value="1"/>
</dbReference>
<accession>A0A8X6PSM1</accession>
<dbReference type="AlphaFoldDB" id="A0A8X6PSM1"/>